<dbReference type="EMBL" id="DS022256">
    <property type="protein sequence ID" value="EWG51641.1"/>
    <property type="molecule type" value="Genomic_DNA"/>
</dbReference>
<sequence>MKFTTAIVSALAAVAAANPMPDEQGHLEARQGGSIICAAFTTIIPSFCPTLGGTYSWCSAYFQMGQCFCNNNDAANKRQAFMACSQQFLNTIPAS</sequence>
<keyword evidence="1" id="KW-0732">Signal</keyword>
<dbReference type="VEuPathDB" id="FungiDB:FVEG_16828"/>
<keyword evidence="3" id="KW-1185">Reference proteome</keyword>
<evidence type="ECO:0000256" key="1">
    <source>
        <dbReference type="SAM" id="SignalP"/>
    </source>
</evidence>
<dbReference type="RefSeq" id="XP_018757832.1">
    <property type="nucleotide sequence ID" value="XM_018906067.1"/>
</dbReference>
<evidence type="ECO:0000313" key="2">
    <source>
        <dbReference type="EMBL" id="EWG51641.1"/>
    </source>
</evidence>
<dbReference type="AlphaFoldDB" id="W7MKL9"/>
<dbReference type="GeneID" id="30073704"/>
<evidence type="ECO:0008006" key="4">
    <source>
        <dbReference type="Google" id="ProtNLM"/>
    </source>
</evidence>
<dbReference type="Proteomes" id="UP000009096">
    <property type="component" value="Chromosome 11"/>
</dbReference>
<feature type="chain" id="PRO_5004896431" description="Extracellular membrane protein CFEM domain-containing protein" evidence="1">
    <location>
        <begin position="18"/>
        <end position="95"/>
    </location>
</feature>
<name>W7MKL9_GIBM7</name>
<feature type="signal peptide" evidence="1">
    <location>
        <begin position="1"/>
        <end position="17"/>
    </location>
</feature>
<dbReference type="EMBL" id="CM000588">
    <property type="protein sequence ID" value="EWG51641.1"/>
    <property type="molecule type" value="Genomic_DNA"/>
</dbReference>
<proteinExistence type="predicted"/>
<dbReference type="KEGG" id="fvr:FVEG_16828"/>
<evidence type="ECO:0000313" key="3">
    <source>
        <dbReference type="Proteomes" id="UP000009096"/>
    </source>
</evidence>
<organism evidence="2 3">
    <name type="scientific">Gibberella moniliformis (strain M3125 / FGSC 7600)</name>
    <name type="common">Maize ear and stalk rot fungus</name>
    <name type="synonym">Fusarium verticillioides</name>
    <dbReference type="NCBI Taxonomy" id="334819"/>
    <lineage>
        <taxon>Eukaryota</taxon>
        <taxon>Fungi</taxon>
        <taxon>Dikarya</taxon>
        <taxon>Ascomycota</taxon>
        <taxon>Pezizomycotina</taxon>
        <taxon>Sordariomycetes</taxon>
        <taxon>Hypocreomycetidae</taxon>
        <taxon>Hypocreales</taxon>
        <taxon>Nectriaceae</taxon>
        <taxon>Fusarium</taxon>
        <taxon>Fusarium fujikuroi species complex</taxon>
    </lineage>
</organism>
<accession>W7MKL9</accession>
<gene>
    <name evidence="2" type="ORF">FVEG_16828</name>
</gene>
<reference evidence="2 3" key="1">
    <citation type="journal article" date="2010" name="Nature">
        <title>Comparative genomics reveals mobile pathogenicity chromosomes in Fusarium.</title>
        <authorList>
            <person name="Ma L.J."/>
            <person name="van der Does H.C."/>
            <person name="Borkovich K.A."/>
            <person name="Coleman J.J."/>
            <person name="Daboussi M.J."/>
            <person name="Di Pietro A."/>
            <person name="Dufresne M."/>
            <person name="Freitag M."/>
            <person name="Grabherr M."/>
            <person name="Henrissat B."/>
            <person name="Houterman P.M."/>
            <person name="Kang S."/>
            <person name="Shim W.B."/>
            <person name="Woloshuk C."/>
            <person name="Xie X."/>
            <person name="Xu J.R."/>
            <person name="Antoniw J."/>
            <person name="Baker S.E."/>
            <person name="Bluhm B.H."/>
            <person name="Breakspear A."/>
            <person name="Brown D.W."/>
            <person name="Butchko R.A."/>
            <person name="Chapman S."/>
            <person name="Coulson R."/>
            <person name="Coutinho P.M."/>
            <person name="Danchin E.G."/>
            <person name="Diener A."/>
            <person name="Gale L.R."/>
            <person name="Gardiner D.M."/>
            <person name="Goff S."/>
            <person name="Hammond-Kosack K.E."/>
            <person name="Hilburn K."/>
            <person name="Hua-Van A."/>
            <person name="Jonkers W."/>
            <person name="Kazan K."/>
            <person name="Kodira C.D."/>
            <person name="Koehrsen M."/>
            <person name="Kumar L."/>
            <person name="Lee Y.H."/>
            <person name="Li L."/>
            <person name="Manners J.M."/>
            <person name="Miranda-Saavedra D."/>
            <person name="Mukherjee M."/>
            <person name="Park G."/>
            <person name="Park J."/>
            <person name="Park S.Y."/>
            <person name="Proctor R.H."/>
            <person name="Regev A."/>
            <person name="Ruiz-Roldan M.C."/>
            <person name="Sain D."/>
            <person name="Sakthikumar S."/>
            <person name="Sykes S."/>
            <person name="Schwartz D.C."/>
            <person name="Turgeon B.G."/>
            <person name="Wapinski I."/>
            <person name="Yoder O."/>
            <person name="Young S."/>
            <person name="Zeng Q."/>
            <person name="Zhou S."/>
            <person name="Galagan J."/>
            <person name="Cuomo C.A."/>
            <person name="Kistler H.C."/>
            <person name="Rep M."/>
        </authorList>
    </citation>
    <scope>NUCLEOTIDE SEQUENCE [LARGE SCALE GENOMIC DNA]</scope>
    <source>
        <strain evidence="3">M3125 / FGSC 7600</strain>
    </source>
</reference>
<protein>
    <recommendedName>
        <fullName evidence="4">Extracellular membrane protein CFEM domain-containing protein</fullName>
    </recommendedName>
</protein>